<dbReference type="UniPathway" id="UPA00049">
    <property type="reaction ID" value="UER00060"/>
</dbReference>
<keyword evidence="5 10" id="KW-0479">Metal-binding</keyword>
<dbReference type="PROSITE" id="PS51850">
    <property type="entry name" value="KARI_N"/>
    <property type="match status" value="1"/>
</dbReference>
<keyword evidence="15" id="KW-1185">Reference proteome</keyword>
<feature type="binding site" evidence="10 11">
    <location>
        <position position="191"/>
    </location>
    <ligand>
        <name>Mg(2+)</name>
        <dbReference type="ChEBI" id="CHEBI:18420"/>
        <label>1</label>
    </ligand>
</feature>
<organism evidence="14 15">
    <name type="scientific">Amycolatopsis pithecellobii</name>
    <dbReference type="NCBI Taxonomy" id="664692"/>
    <lineage>
        <taxon>Bacteria</taxon>
        <taxon>Bacillati</taxon>
        <taxon>Actinomycetota</taxon>
        <taxon>Actinomycetes</taxon>
        <taxon>Pseudonocardiales</taxon>
        <taxon>Pseudonocardiaceae</taxon>
        <taxon>Amycolatopsis</taxon>
    </lineage>
</organism>
<dbReference type="SUPFAM" id="SSF51735">
    <property type="entry name" value="NAD(P)-binding Rossmann-fold domains"/>
    <property type="match status" value="1"/>
</dbReference>
<evidence type="ECO:0000313" key="15">
    <source>
        <dbReference type="Proteomes" id="UP000440096"/>
    </source>
</evidence>
<keyword evidence="4 10" id="KW-0028">Amino-acid biosynthesis</keyword>
<comment type="pathway">
    <text evidence="1 10">Amino-acid biosynthesis; L-valine biosynthesis; L-valine from pyruvate: step 2/4.</text>
</comment>
<reference evidence="14 15" key="1">
    <citation type="submission" date="2019-11" db="EMBL/GenBank/DDBJ databases">
        <title>Draft genome of Amycolatopsis RM579.</title>
        <authorList>
            <person name="Duangmal K."/>
            <person name="Mingma R."/>
        </authorList>
    </citation>
    <scope>NUCLEOTIDE SEQUENCE [LARGE SCALE GENOMIC DNA]</scope>
    <source>
        <strain evidence="14 15">RM579</strain>
    </source>
</reference>
<dbReference type="NCBIfam" id="NF004017">
    <property type="entry name" value="PRK05479.1"/>
    <property type="match status" value="1"/>
</dbReference>
<feature type="domain" description="KARI N-terminal Rossmann" evidence="12">
    <location>
        <begin position="1"/>
        <end position="182"/>
    </location>
</feature>
<evidence type="ECO:0000256" key="2">
    <source>
        <dbReference type="ARBA" id="ARBA00004885"/>
    </source>
</evidence>
<evidence type="ECO:0000256" key="1">
    <source>
        <dbReference type="ARBA" id="ARBA00004864"/>
    </source>
</evidence>
<name>A0A6N7YVX4_9PSEU</name>
<dbReference type="InterPro" id="IPR014359">
    <property type="entry name" value="KARI_prok"/>
</dbReference>
<feature type="binding site" evidence="10">
    <location>
        <begin position="25"/>
        <end position="28"/>
    </location>
    <ligand>
        <name>NADP(+)</name>
        <dbReference type="ChEBI" id="CHEBI:58349"/>
    </ligand>
</feature>
<dbReference type="Proteomes" id="UP000440096">
    <property type="component" value="Unassembled WGS sequence"/>
</dbReference>
<dbReference type="GO" id="GO:0000287">
    <property type="term" value="F:magnesium ion binding"/>
    <property type="evidence" value="ECO:0007669"/>
    <property type="project" value="UniProtKB-UniRule"/>
</dbReference>
<feature type="binding site" evidence="10 11">
    <location>
        <position position="252"/>
    </location>
    <ligand>
        <name>substrate</name>
    </ligand>
</feature>
<evidence type="ECO:0000259" key="12">
    <source>
        <dbReference type="PROSITE" id="PS51850"/>
    </source>
</evidence>
<feature type="binding site" evidence="10">
    <location>
        <position position="48"/>
    </location>
    <ligand>
        <name>NADP(+)</name>
        <dbReference type="ChEBI" id="CHEBI:58349"/>
    </ligand>
</feature>
<keyword evidence="9 10" id="KW-0100">Branched-chain amino acid biosynthesis</keyword>
<dbReference type="InterPro" id="IPR013116">
    <property type="entry name" value="KARI_N"/>
</dbReference>
<dbReference type="GO" id="GO:0009099">
    <property type="term" value="P:L-valine biosynthetic process"/>
    <property type="evidence" value="ECO:0007669"/>
    <property type="project" value="UniProtKB-UniRule"/>
</dbReference>
<dbReference type="Gene3D" id="6.10.240.10">
    <property type="match status" value="1"/>
</dbReference>
<comment type="similarity">
    <text evidence="3 10 11">Belongs to the ketol-acid reductoisomerase family.</text>
</comment>
<feature type="binding site" evidence="10">
    <location>
        <position position="134"/>
    </location>
    <ligand>
        <name>NADP(+)</name>
        <dbReference type="ChEBI" id="CHEBI:58349"/>
    </ligand>
</feature>
<keyword evidence="14" id="KW-0413">Isomerase</keyword>
<dbReference type="InterPro" id="IPR036291">
    <property type="entry name" value="NAD(P)-bd_dom_sf"/>
</dbReference>
<comment type="pathway">
    <text evidence="2 10">Amino-acid biosynthesis; L-isoleucine biosynthesis; L-isoleucine from 2-oxobutanoate: step 2/4.</text>
</comment>
<feature type="active site" evidence="10">
    <location>
        <position position="108"/>
    </location>
</feature>
<evidence type="ECO:0000256" key="6">
    <source>
        <dbReference type="ARBA" id="ARBA00022842"/>
    </source>
</evidence>
<dbReference type="GO" id="GO:0004455">
    <property type="term" value="F:ketol-acid reductoisomerase activity"/>
    <property type="evidence" value="ECO:0007669"/>
    <property type="project" value="UniProtKB-UniRule"/>
</dbReference>
<dbReference type="GO" id="GO:0005829">
    <property type="term" value="C:cytosol"/>
    <property type="evidence" value="ECO:0007669"/>
    <property type="project" value="TreeGrafter"/>
</dbReference>
<dbReference type="GO" id="GO:0050661">
    <property type="term" value="F:NADP binding"/>
    <property type="evidence" value="ECO:0007669"/>
    <property type="project" value="InterPro"/>
</dbReference>
<evidence type="ECO:0000256" key="11">
    <source>
        <dbReference type="PROSITE-ProRule" id="PRU01198"/>
    </source>
</evidence>
<proteinExistence type="inferred from homology"/>
<dbReference type="PROSITE" id="PS51851">
    <property type="entry name" value="KARI_C"/>
    <property type="match status" value="1"/>
</dbReference>
<evidence type="ECO:0000259" key="13">
    <source>
        <dbReference type="PROSITE" id="PS51851"/>
    </source>
</evidence>
<accession>A0A6N7YVX4</accession>
<gene>
    <name evidence="10 14" type="primary">ilvC</name>
    <name evidence="14" type="ORF">GKO32_19050</name>
</gene>
<dbReference type="UniPathway" id="UPA00047">
    <property type="reaction ID" value="UER00056"/>
</dbReference>
<feature type="domain" description="KARI C-terminal knotted" evidence="13">
    <location>
        <begin position="183"/>
        <end position="326"/>
    </location>
</feature>
<comment type="catalytic activity">
    <reaction evidence="10">
        <text>(2R)-2,3-dihydroxy-3-methylbutanoate + NADP(+) = (2S)-2-acetolactate + NADPH + H(+)</text>
        <dbReference type="Rhea" id="RHEA:22068"/>
        <dbReference type="ChEBI" id="CHEBI:15378"/>
        <dbReference type="ChEBI" id="CHEBI:49072"/>
        <dbReference type="ChEBI" id="CHEBI:57783"/>
        <dbReference type="ChEBI" id="CHEBI:58349"/>
        <dbReference type="ChEBI" id="CHEBI:58476"/>
        <dbReference type="EC" id="1.1.1.86"/>
    </reaction>
</comment>
<comment type="function">
    <text evidence="10">Involved in the biosynthesis of branched-chain amino acids (BCAA). Catalyzes an alkyl-migration followed by a ketol-acid reduction of (S)-2-acetolactate (S2AL) to yield (R)-2,3-dihydroxy-isovalerate. In the isomerase reaction, S2AL is rearranged via a Mg-dependent methyl migration to produce 3-hydroxy-3-methyl-2-ketobutyrate (HMKB). In the reductase reaction, this 2-ketoacid undergoes a metal-dependent reduction by NADPH to yield (R)-2,3-dihydroxy-isovalerate.</text>
</comment>
<dbReference type="HAMAP" id="MF_00435">
    <property type="entry name" value="IlvC"/>
    <property type="match status" value="1"/>
</dbReference>
<comment type="caution">
    <text evidence="10">Lacks conserved residue(s) required for the propagation of feature annotation.</text>
</comment>
<dbReference type="OrthoDB" id="9804088at2"/>
<evidence type="ECO:0000256" key="9">
    <source>
        <dbReference type="ARBA" id="ARBA00023304"/>
    </source>
</evidence>
<evidence type="ECO:0000256" key="5">
    <source>
        <dbReference type="ARBA" id="ARBA00022723"/>
    </source>
</evidence>
<dbReference type="Gene3D" id="3.40.50.720">
    <property type="entry name" value="NAD(P)-binding Rossmann-like Domain"/>
    <property type="match status" value="1"/>
</dbReference>
<dbReference type="GO" id="GO:0016853">
    <property type="term" value="F:isomerase activity"/>
    <property type="evidence" value="ECO:0007669"/>
    <property type="project" value="UniProtKB-KW"/>
</dbReference>
<evidence type="ECO:0000256" key="8">
    <source>
        <dbReference type="ARBA" id="ARBA00023002"/>
    </source>
</evidence>
<comment type="catalytic activity">
    <reaction evidence="10">
        <text>(2R,3R)-2,3-dihydroxy-3-methylpentanoate + NADP(+) = (S)-2-ethyl-2-hydroxy-3-oxobutanoate + NADPH + H(+)</text>
        <dbReference type="Rhea" id="RHEA:13493"/>
        <dbReference type="ChEBI" id="CHEBI:15378"/>
        <dbReference type="ChEBI" id="CHEBI:49256"/>
        <dbReference type="ChEBI" id="CHEBI:49258"/>
        <dbReference type="ChEBI" id="CHEBI:57783"/>
        <dbReference type="ChEBI" id="CHEBI:58349"/>
        <dbReference type="EC" id="1.1.1.86"/>
    </reaction>
</comment>
<dbReference type="PIRSF" id="PIRSF000116">
    <property type="entry name" value="IlvC_gammaproteo"/>
    <property type="match status" value="1"/>
</dbReference>
<dbReference type="NCBIfam" id="TIGR00465">
    <property type="entry name" value="ilvC"/>
    <property type="match status" value="1"/>
</dbReference>
<evidence type="ECO:0000256" key="10">
    <source>
        <dbReference type="HAMAP-Rule" id="MF_00435"/>
    </source>
</evidence>
<keyword evidence="7 10" id="KW-0521">NADP</keyword>
<comment type="caution">
    <text evidence="14">The sequence shown here is derived from an EMBL/GenBank/DDBJ whole genome shotgun (WGS) entry which is preliminary data.</text>
</comment>
<feature type="binding site" evidence="10 11">
    <location>
        <position position="231"/>
    </location>
    <ligand>
        <name>Mg(2+)</name>
        <dbReference type="ChEBI" id="CHEBI:18420"/>
        <label>2</label>
    </ligand>
</feature>
<evidence type="ECO:0000313" key="14">
    <source>
        <dbReference type="EMBL" id="MTD56058.1"/>
    </source>
</evidence>
<evidence type="ECO:0000256" key="3">
    <source>
        <dbReference type="ARBA" id="ARBA00010318"/>
    </source>
</evidence>
<feature type="binding site" evidence="10 11">
    <location>
        <position position="227"/>
    </location>
    <ligand>
        <name>Mg(2+)</name>
        <dbReference type="ChEBI" id="CHEBI:18420"/>
        <label>2</label>
    </ligand>
</feature>
<evidence type="ECO:0000256" key="4">
    <source>
        <dbReference type="ARBA" id="ARBA00022605"/>
    </source>
</evidence>
<evidence type="ECO:0000256" key="7">
    <source>
        <dbReference type="ARBA" id="ARBA00022857"/>
    </source>
</evidence>
<comment type="cofactor">
    <cofactor evidence="10">
        <name>Mg(2+)</name>
        <dbReference type="ChEBI" id="CHEBI:18420"/>
    </cofactor>
    <text evidence="10">Binds 2 magnesium ions per subunit.</text>
</comment>
<feature type="binding site" evidence="10 11">
    <location>
        <position position="191"/>
    </location>
    <ligand>
        <name>Mg(2+)</name>
        <dbReference type="ChEBI" id="CHEBI:18420"/>
        <label>2</label>
    </ligand>
</feature>
<dbReference type="PANTHER" id="PTHR21371:SF1">
    <property type="entry name" value="KETOL-ACID REDUCTOISOMERASE, MITOCHONDRIAL"/>
    <property type="match status" value="1"/>
</dbReference>
<feature type="binding site" evidence="10 11">
    <location>
        <position position="195"/>
    </location>
    <ligand>
        <name>Mg(2+)</name>
        <dbReference type="ChEBI" id="CHEBI:18420"/>
        <label>1</label>
    </ligand>
</feature>
<dbReference type="GO" id="GO:0009097">
    <property type="term" value="P:isoleucine biosynthetic process"/>
    <property type="evidence" value="ECO:0007669"/>
    <property type="project" value="UniProtKB-UniRule"/>
</dbReference>
<dbReference type="EC" id="1.1.1.86" evidence="10"/>
<dbReference type="Pfam" id="PF01450">
    <property type="entry name" value="KARI_C"/>
    <property type="match status" value="1"/>
</dbReference>
<dbReference type="InterPro" id="IPR008927">
    <property type="entry name" value="6-PGluconate_DH-like_C_sf"/>
</dbReference>
<dbReference type="EMBL" id="WMBA01000029">
    <property type="protein sequence ID" value="MTD56058.1"/>
    <property type="molecule type" value="Genomic_DNA"/>
</dbReference>
<dbReference type="InterPro" id="IPR000506">
    <property type="entry name" value="KARI_C"/>
</dbReference>
<sequence length="326" mass="34839">MAQVLTSADIDQTILLEKPVAVLGYGSQGRAQALNLRDSGVDVRVGLRDGAPSAERARDDGMRVVDVPTAVAEATLVAMLIPDTAAPAVFREWVAPDLARGDAVLFAHGFNVHYSTVDIPATVDVIMVAPKAPGHAVRTTFADGHGVPCLTAVSQDFTGQATELANAYADAIGGGRAGILATTFAEETETDLFGEQSVLVGGVTGLIRTAFEVLVDAGYQPESAYFECAHELKLVVDLIYEHGLAGMYRFISDTAEFGDYHTANRPVWSQVRAHFTGLLQEIQDGRFARTWIAEDESGRAMFLAARKAAAGHPIEEVGERLRGLTR</sequence>
<dbReference type="Pfam" id="PF07991">
    <property type="entry name" value="KARI_N"/>
    <property type="match status" value="1"/>
</dbReference>
<dbReference type="SUPFAM" id="SSF48179">
    <property type="entry name" value="6-phosphogluconate dehydrogenase C-terminal domain-like"/>
    <property type="match status" value="1"/>
</dbReference>
<protein>
    <recommendedName>
        <fullName evidence="10">Ketol-acid reductoisomerase (NADP(+))</fullName>
        <shortName evidence="10">KARI</shortName>
        <ecNumber evidence="10">1.1.1.86</ecNumber>
    </recommendedName>
    <alternativeName>
        <fullName evidence="10">Acetohydroxy-acid isomeroreductase</fullName>
        <shortName evidence="10">AHIR</shortName>
    </alternativeName>
    <alternativeName>
        <fullName evidence="10">Alpha-keto-beta-hydroxylacyl reductoisomerase</fullName>
    </alternativeName>
</protein>
<feature type="binding site" evidence="10">
    <location>
        <position position="53"/>
    </location>
    <ligand>
        <name>NADP(+)</name>
        <dbReference type="ChEBI" id="CHEBI:58349"/>
    </ligand>
</feature>
<dbReference type="InterPro" id="IPR013023">
    <property type="entry name" value="KARI"/>
</dbReference>
<keyword evidence="8 10" id="KW-0560">Oxidoreductase</keyword>
<dbReference type="PANTHER" id="PTHR21371">
    <property type="entry name" value="KETOL-ACID REDUCTOISOMERASE, MITOCHONDRIAL"/>
    <property type="match status" value="1"/>
</dbReference>
<keyword evidence="6 10" id="KW-0460">Magnesium</keyword>
<dbReference type="AlphaFoldDB" id="A0A6N7YVX4"/>